<feature type="transmembrane region" description="Helical" evidence="19">
    <location>
        <begin position="315"/>
        <end position="334"/>
    </location>
</feature>
<dbReference type="CDD" id="cd00290">
    <property type="entry name" value="cytochrome_b_C"/>
    <property type="match status" value="1"/>
</dbReference>
<dbReference type="InterPro" id="IPR005797">
    <property type="entry name" value="Cyt_b/b6_N"/>
</dbReference>
<dbReference type="GO" id="GO:0046872">
    <property type="term" value="F:metal ion binding"/>
    <property type="evidence" value="ECO:0007669"/>
    <property type="project" value="UniProtKB-UniRule"/>
</dbReference>
<feature type="binding site" description="axial binding residue" evidence="18">
    <location>
        <position position="87"/>
    </location>
    <ligand>
        <name>heme b</name>
        <dbReference type="ChEBI" id="CHEBI:60344"/>
        <label>b566</label>
    </ligand>
    <ligandPart>
        <name>Fe</name>
        <dbReference type="ChEBI" id="CHEBI:18248"/>
    </ligandPart>
</feature>
<evidence type="ECO:0000256" key="10">
    <source>
        <dbReference type="ARBA" id="ARBA00022792"/>
    </source>
</evidence>
<evidence type="ECO:0000256" key="11">
    <source>
        <dbReference type="ARBA" id="ARBA00022982"/>
    </source>
</evidence>
<organism evidence="22">
    <name type="scientific">Symphylella sp. YG-2006</name>
    <dbReference type="NCBI Taxonomy" id="390856"/>
    <lineage>
        <taxon>Eukaryota</taxon>
        <taxon>Metazoa</taxon>
        <taxon>Ecdysozoa</taxon>
        <taxon>Arthropoda</taxon>
        <taxon>Myriapoda</taxon>
        <taxon>Symphyla</taxon>
        <taxon>Scolopendrellidae</taxon>
        <taxon>Symphylella</taxon>
    </lineage>
</organism>
<dbReference type="GO" id="GO:0045275">
    <property type="term" value="C:respiratory chain complex III"/>
    <property type="evidence" value="ECO:0007669"/>
    <property type="project" value="InterPro"/>
</dbReference>
<geneLocation type="mitochondrion" evidence="22"/>
<dbReference type="Pfam" id="PF00032">
    <property type="entry name" value="Cytochrom_B_C"/>
    <property type="match status" value="1"/>
</dbReference>
<evidence type="ECO:0000256" key="9">
    <source>
        <dbReference type="ARBA" id="ARBA00022723"/>
    </source>
</evidence>
<comment type="subunit">
    <text evidence="3">The main subunits of complex b-c1 are: cytochrome b, cytochrome c1 and the Rieske protein.</text>
</comment>
<dbReference type="Pfam" id="PF00033">
    <property type="entry name" value="Cytochrome_B"/>
    <property type="match status" value="1"/>
</dbReference>
<evidence type="ECO:0000256" key="4">
    <source>
        <dbReference type="ARBA" id="ARBA00013531"/>
    </source>
</evidence>
<evidence type="ECO:0000259" key="20">
    <source>
        <dbReference type="PROSITE" id="PS51002"/>
    </source>
</evidence>
<evidence type="ECO:0000256" key="14">
    <source>
        <dbReference type="ARBA" id="ARBA00023075"/>
    </source>
</evidence>
<comment type="subcellular location">
    <subcellularLocation>
        <location evidence="2">Mitochondrion inner membrane</location>
        <topology evidence="2">Multi-pass membrane protein</topology>
    </subcellularLocation>
</comment>
<gene>
    <name evidence="22" type="primary">CYTB</name>
</gene>
<dbReference type="GeneID" id="7042962"/>
<evidence type="ECO:0000256" key="2">
    <source>
        <dbReference type="ARBA" id="ARBA00004448"/>
    </source>
</evidence>
<dbReference type="CDD" id="cd00284">
    <property type="entry name" value="Cytochrome_b_N"/>
    <property type="match status" value="1"/>
</dbReference>
<feature type="transmembrane region" description="Helical" evidence="19">
    <location>
        <begin position="65"/>
        <end position="88"/>
    </location>
</feature>
<feature type="transmembrane region" description="Helical" evidence="19">
    <location>
        <begin position="100"/>
        <end position="122"/>
    </location>
</feature>
<reference evidence="22" key="1">
    <citation type="journal article" date="2008" name="Mol. Phylogenet. Evol.">
        <title>The complete mitochondrial genome of Symphylella sp. (Myriapoda: Symphyla): Extensive gene order rearrangement and evidence in favor of Progoneata.</title>
        <authorList>
            <person name="Gai Y."/>
            <person name="Song D."/>
            <person name="Sun H."/>
            <person name="Yang Q."/>
            <person name="Zhou K."/>
        </authorList>
    </citation>
    <scope>NUCLEOTIDE SEQUENCE</scope>
</reference>
<dbReference type="EMBL" id="EF576853">
    <property type="protein sequence ID" value="ABQ01742.1"/>
    <property type="molecule type" value="Genomic_DNA"/>
</dbReference>
<dbReference type="Gene3D" id="1.20.810.10">
    <property type="entry name" value="Cytochrome Bc1 Complex, Chain C"/>
    <property type="match status" value="1"/>
</dbReference>
<evidence type="ECO:0000256" key="1">
    <source>
        <dbReference type="ARBA" id="ARBA00002566"/>
    </source>
</evidence>
<evidence type="ECO:0000313" key="22">
    <source>
        <dbReference type="EMBL" id="ABQ01742.1"/>
    </source>
</evidence>
<evidence type="ECO:0000256" key="3">
    <source>
        <dbReference type="ARBA" id="ARBA00011649"/>
    </source>
</evidence>
<dbReference type="InterPro" id="IPR036150">
    <property type="entry name" value="Cyt_b/b6_C_sf"/>
</dbReference>
<evidence type="ECO:0000256" key="17">
    <source>
        <dbReference type="PIRSR" id="PIRSR038885-1"/>
    </source>
</evidence>
<keyword evidence="9 18" id="KW-0479">Metal-binding</keyword>
<name>B7S773_9MYRI</name>
<evidence type="ECO:0000256" key="15">
    <source>
        <dbReference type="ARBA" id="ARBA00023128"/>
    </source>
</evidence>
<dbReference type="InterPro" id="IPR016174">
    <property type="entry name" value="Di-haem_cyt_TM"/>
</dbReference>
<proteinExistence type="inferred from homology"/>
<feature type="transmembrane region" description="Helical" evidence="19">
    <location>
        <begin position="279"/>
        <end position="299"/>
    </location>
</feature>
<comment type="cofactor">
    <cofactor evidence="19">
        <name>heme b</name>
        <dbReference type="ChEBI" id="CHEBI:60344"/>
    </cofactor>
    <text evidence="19">Binds 2 heme groups non-covalently.</text>
</comment>
<evidence type="ECO:0000256" key="13">
    <source>
        <dbReference type="ARBA" id="ARBA00023004"/>
    </source>
</evidence>
<accession>B7S773</accession>
<feature type="transmembrane region" description="Helical" evidence="19">
    <location>
        <begin position="346"/>
        <end position="363"/>
    </location>
</feature>
<evidence type="ECO:0000256" key="12">
    <source>
        <dbReference type="ARBA" id="ARBA00022989"/>
    </source>
</evidence>
<evidence type="ECO:0000256" key="16">
    <source>
        <dbReference type="ARBA" id="ARBA00023136"/>
    </source>
</evidence>
<feature type="binding site" description="axial binding residue" evidence="18">
    <location>
        <position position="73"/>
    </location>
    <ligand>
        <name>heme b</name>
        <dbReference type="ChEBI" id="CHEBI:60344"/>
        <label>b562</label>
    </ligand>
    <ligandPart>
        <name>Fe</name>
        <dbReference type="ChEBI" id="CHEBI:18248"/>
    </ligandPart>
</feature>
<dbReference type="CTD" id="4519"/>
<feature type="binding site" description="axial binding residue" evidence="18">
    <location>
        <position position="172"/>
    </location>
    <ligand>
        <name>heme b</name>
        <dbReference type="ChEBI" id="CHEBI:60344"/>
        <label>b562</label>
    </ligand>
    <ligandPart>
        <name>Fe</name>
        <dbReference type="ChEBI" id="CHEBI:18248"/>
    </ligandPart>
</feature>
<evidence type="ECO:0000259" key="21">
    <source>
        <dbReference type="PROSITE" id="PS51003"/>
    </source>
</evidence>
<dbReference type="RefSeq" id="YP_002317256.1">
    <property type="nucleotide sequence ID" value="NC_011572.1"/>
</dbReference>
<feature type="binding site" evidence="17">
    <location>
        <position position="191"/>
    </location>
    <ligand>
        <name>a ubiquinone</name>
        <dbReference type="ChEBI" id="CHEBI:16389"/>
    </ligand>
</feature>
<dbReference type="GO" id="GO:0005743">
    <property type="term" value="C:mitochondrial inner membrane"/>
    <property type="evidence" value="ECO:0007669"/>
    <property type="project" value="UniProtKB-SubCell"/>
</dbReference>
<dbReference type="PROSITE" id="PS51257">
    <property type="entry name" value="PROKAR_LIPOPROTEIN"/>
    <property type="match status" value="1"/>
</dbReference>
<dbReference type="PANTHER" id="PTHR19271">
    <property type="entry name" value="CYTOCHROME B"/>
    <property type="match status" value="1"/>
</dbReference>
<dbReference type="PROSITE" id="PS51002">
    <property type="entry name" value="CYTB_NTER"/>
    <property type="match status" value="1"/>
</dbReference>
<dbReference type="InterPro" id="IPR030689">
    <property type="entry name" value="Cytochrome_b"/>
</dbReference>
<sequence length="368" mass="42131">MTMLKKALPYTDIPQSISYMWNFGSLLGACLMTQILTGLFLAMNYNSSPELAFQSTIDLMNDSIWGYYLRIIHANGASLMFLCMYFHIGRGMYSKSYLNYPAWNIGLVMYLVTMATAFLGYVLPWGQMSFWGASVITNLMSAIPYAGDTLVKWLWGGYSVDAPTLSRFFGLHFILPLTLIFMTVLHIVLIHEKGANNTLGLATSPLTKTTFHPFFTFKDIPPIIIALYTLILMSSFKPYLFMDPDNFSEANPMTTPAHIQPEWYFLFAYAILRSIPNKLGGVIAMLLSIMILLTMPHLYKPKMSSNKFYPLNKMLFWYFIITFLLLTWGGAQLVEQPMILTSQVTSVLYFLFFILNPLYHYTWDKIMS</sequence>
<keyword evidence="14" id="KW-0830">Ubiquinone</keyword>
<keyword evidence="15 19" id="KW-0496">Mitochondrion</keyword>
<comment type="cofactor">
    <cofactor evidence="18">
        <name>heme</name>
        <dbReference type="ChEBI" id="CHEBI:30413"/>
    </cofactor>
    <text evidence="18">Binds 2 heme groups non-covalently.</text>
</comment>
<keyword evidence="5 19" id="KW-0813">Transport</keyword>
<keyword evidence="11 19" id="KW-0249">Electron transport</keyword>
<keyword evidence="10" id="KW-0999">Mitochondrion inner membrane</keyword>
<dbReference type="GO" id="GO:0016491">
    <property type="term" value="F:oxidoreductase activity"/>
    <property type="evidence" value="ECO:0007669"/>
    <property type="project" value="UniProtKB-UniRule"/>
</dbReference>
<comment type="function">
    <text evidence="1 19">Component of the ubiquinol-cytochrome c reductase complex (complex III or cytochrome b-c1 complex) that is part of the mitochondrial respiratory chain. The b-c1 complex mediates electron transfer from ubiquinol to cytochrome c. Contributes to the generation of a proton gradient across the mitochondrial membrane that is then used for ATP synthesis.</text>
</comment>
<dbReference type="SUPFAM" id="SSF81648">
    <property type="entry name" value="a domain/subunit of cytochrome bc1 complex (Ubiquinol-cytochrome c reductase)"/>
    <property type="match status" value="1"/>
</dbReference>
<feature type="domain" description="Cytochrome b/b6 N-terminal region profile" evidence="20">
    <location>
        <begin position="1"/>
        <end position="199"/>
    </location>
</feature>
<dbReference type="InterPro" id="IPR027387">
    <property type="entry name" value="Cytb/b6-like_sf"/>
</dbReference>
<feature type="transmembrane region" description="Helical" evidence="19">
    <location>
        <begin position="211"/>
        <end position="232"/>
    </location>
</feature>
<dbReference type="GO" id="GO:0008121">
    <property type="term" value="F:quinol-cytochrome-c reductase activity"/>
    <property type="evidence" value="ECO:0007669"/>
    <property type="project" value="InterPro"/>
</dbReference>
<dbReference type="GO" id="GO:0006122">
    <property type="term" value="P:mitochondrial electron transport, ubiquinol to cytochrome c"/>
    <property type="evidence" value="ECO:0007669"/>
    <property type="project" value="TreeGrafter"/>
</dbReference>
<dbReference type="AlphaFoldDB" id="B7S773"/>
<keyword evidence="7 19" id="KW-0679">Respiratory chain</keyword>
<protein>
    <recommendedName>
        <fullName evidence="4 19">Cytochrome b</fullName>
    </recommendedName>
</protein>
<keyword evidence="16 19" id="KW-0472">Membrane</keyword>
<dbReference type="InterPro" id="IPR048260">
    <property type="entry name" value="Cytochrome_b_C_euk/bac"/>
</dbReference>
<dbReference type="PIRSF" id="PIRSF038885">
    <property type="entry name" value="COB"/>
    <property type="match status" value="1"/>
</dbReference>
<keyword evidence="8 19" id="KW-0812">Transmembrane</keyword>
<dbReference type="InterPro" id="IPR048259">
    <property type="entry name" value="Cytochrome_b_N_euk/bac"/>
</dbReference>
<keyword evidence="6 18" id="KW-0349">Heme</keyword>
<feature type="transmembrane region" description="Helical" evidence="19">
    <location>
        <begin position="128"/>
        <end position="147"/>
    </location>
</feature>
<feature type="binding site" description="axial binding residue" evidence="18">
    <location>
        <position position="186"/>
    </location>
    <ligand>
        <name>heme b</name>
        <dbReference type="ChEBI" id="CHEBI:60344"/>
        <label>b566</label>
    </ligand>
    <ligandPart>
        <name>Fe</name>
        <dbReference type="ChEBI" id="CHEBI:18248"/>
    </ligandPart>
</feature>
<evidence type="ECO:0000256" key="8">
    <source>
        <dbReference type="ARBA" id="ARBA00022692"/>
    </source>
</evidence>
<evidence type="ECO:0000256" key="18">
    <source>
        <dbReference type="PIRSR" id="PIRSR038885-2"/>
    </source>
</evidence>
<comment type="similarity">
    <text evidence="19">Belongs to the cytochrome b family.</text>
</comment>
<feature type="transmembrane region" description="Helical" evidence="19">
    <location>
        <begin position="168"/>
        <end position="191"/>
    </location>
</feature>
<keyword evidence="13 18" id="KW-0408">Iron</keyword>
<keyword evidence="12 19" id="KW-1133">Transmembrane helix</keyword>
<evidence type="ECO:0000256" key="6">
    <source>
        <dbReference type="ARBA" id="ARBA00022617"/>
    </source>
</evidence>
<evidence type="ECO:0000256" key="19">
    <source>
        <dbReference type="RuleBase" id="RU362117"/>
    </source>
</evidence>
<evidence type="ECO:0000256" key="7">
    <source>
        <dbReference type="ARBA" id="ARBA00022660"/>
    </source>
</evidence>
<dbReference type="SUPFAM" id="SSF81342">
    <property type="entry name" value="Transmembrane di-heme cytochromes"/>
    <property type="match status" value="1"/>
</dbReference>
<dbReference type="InterPro" id="IPR005798">
    <property type="entry name" value="Cyt_b/b6_C"/>
</dbReference>
<feature type="domain" description="Cytochrome b/b6 C-terminal region profile" evidence="21">
    <location>
        <begin position="201"/>
        <end position="368"/>
    </location>
</feature>
<dbReference type="PROSITE" id="PS51003">
    <property type="entry name" value="CYTB_CTER"/>
    <property type="match status" value="1"/>
</dbReference>
<feature type="transmembrane region" description="Helical" evidence="19">
    <location>
        <begin position="21"/>
        <end position="45"/>
    </location>
</feature>
<evidence type="ECO:0000256" key="5">
    <source>
        <dbReference type="ARBA" id="ARBA00022448"/>
    </source>
</evidence>
<dbReference type="PANTHER" id="PTHR19271:SF16">
    <property type="entry name" value="CYTOCHROME B"/>
    <property type="match status" value="1"/>
</dbReference>